<dbReference type="RefSeq" id="WP_188679018.1">
    <property type="nucleotide sequence ID" value="NZ_BMGP01000004.1"/>
</dbReference>
<protein>
    <submittedName>
        <fullName evidence="1">Uncharacterized protein</fullName>
    </submittedName>
</protein>
<sequence>MDLGSLSNYPLPALIRTAYGVDTAQQLADQLGVTKQPGAELGSQADAAYQALKTGDTGPARTLLIDKLGVSETKADEALAKLPTL</sequence>
<gene>
    <name evidence="1" type="ORF">GCM10011399_26290</name>
</gene>
<name>A0A917BB02_9MICO</name>
<dbReference type="EMBL" id="BMGP01000004">
    <property type="protein sequence ID" value="GGF31849.1"/>
    <property type="molecule type" value="Genomic_DNA"/>
</dbReference>
<evidence type="ECO:0000313" key="1">
    <source>
        <dbReference type="EMBL" id="GGF31849.1"/>
    </source>
</evidence>
<keyword evidence="2" id="KW-1185">Reference proteome</keyword>
<organism evidence="1 2">
    <name type="scientific">Subtercola lobariae</name>
    <dbReference type="NCBI Taxonomy" id="1588641"/>
    <lineage>
        <taxon>Bacteria</taxon>
        <taxon>Bacillati</taxon>
        <taxon>Actinomycetota</taxon>
        <taxon>Actinomycetes</taxon>
        <taxon>Micrococcales</taxon>
        <taxon>Microbacteriaceae</taxon>
        <taxon>Subtercola</taxon>
    </lineage>
</organism>
<comment type="caution">
    <text evidence="1">The sequence shown here is derived from an EMBL/GenBank/DDBJ whole genome shotgun (WGS) entry which is preliminary data.</text>
</comment>
<dbReference type="Proteomes" id="UP000598775">
    <property type="component" value="Unassembled WGS sequence"/>
</dbReference>
<proteinExistence type="predicted"/>
<evidence type="ECO:0000313" key="2">
    <source>
        <dbReference type="Proteomes" id="UP000598775"/>
    </source>
</evidence>
<dbReference type="AlphaFoldDB" id="A0A917BB02"/>
<accession>A0A917BB02</accession>
<reference evidence="1 2" key="1">
    <citation type="journal article" date="2014" name="Int. J. Syst. Evol. Microbiol.">
        <title>Complete genome sequence of Corynebacterium casei LMG S-19264T (=DSM 44701T), isolated from a smear-ripened cheese.</title>
        <authorList>
            <consortium name="US DOE Joint Genome Institute (JGI-PGF)"/>
            <person name="Walter F."/>
            <person name="Albersmeier A."/>
            <person name="Kalinowski J."/>
            <person name="Ruckert C."/>
        </authorList>
    </citation>
    <scope>NUCLEOTIDE SEQUENCE [LARGE SCALE GENOMIC DNA]</scope>
    <source>
        <strain evidence="1 2">CGMCC 1.12976</strain>
    </source>
</reference>